<dbReference type="RefSeq" id="WP_327428422.1">
    <property type="nucleotide sequence ID" value="NZ_CP163440.1"/>
</dbReference>
<gene>
    <name evidence="1" type="ORF">AB5J50_16000</name>
</gene>
<dbReference type="AlphaFoldDB" id="A0AB39S462"/>
<evidence type="ECO:0000313" key="1">
    <source>
        <dbReference type="EMBL" id="XDQ62199.1"/>
    </source>
</evidence>
<accession>A0AB39S462</accession>
<reference evidence="1" key="1">
    <citation type="submission" date="2024-07" db="EMBL/GenBank/DDBJ databases">
        <authorList>
            <person name="Yu S.T."/>
        </authorList>
    </citation>
    <scope>NUCLEOTIDE SEQUENCE</scope>
    <source>
        <strain evidence="1">R35</strain>
    </source>
</reference>
<organism evidence="1">
    <name type="scientific">Streptomyces sp. R35</name>
    <dbReference type="NCBI Taxonomy" id="3238630"/>
    <lineage>
        <taxon>Bacteria</taxon>
        <taxon>Bacillati</taxon>
        <taxon>Actinomycetota</taxon>
        <taxon>Actinomycetes</taxon>
        <taxon>Kitasatosporales</taxon>
        <taxon>Streptomycetaceae</taxon>
        <taxon>Streptomyces</taxon>
    </lineage>
</organism>
<protein>
    <submittedName>
        <fullName evidence="1">Uncharacterized protein</fullName>
    </submittedName>
</protein>
<proteinExistence type="predicted"/>
<sequence length="46" mass="4542">MSVVLRAIRTTSSLLGSDGSDGIGDMGWALLATPGLALSMPAPGPT</sequence>
<name>A0AB39S462_9ACTN</name>
<dbReference type="EMBL" id="CP163440">
    <property type="protein sequence ID" value="XDQ62199.1"/>
    <property type="molecule type" value="Genomic_DNA"/>
</dbReference>